<dbReference type="Proteomes" id="UP000077266">
    <property type="component" value="Unassembled WGS sequence"/>
</dbReference>
<evidence type="ECO:0000313" key="2">
    <source>
        <dbReference type="EMBL" id="KZV84868.1"/>
    </source>
</evidence>
<dbReference type="EMBL" id="KV426208">
    <property type="protein sequence ID" value="KZV84868.1"/>
    <property type="molecule type" value="Genomic_DNA"/>
</dbReference>
<proteinExistence type="predicted"/>
<evidence type="ECO:0000256" key="1">
    <source>
        <dbReference type="SAM" id="SignalP"/>
    </source>
</evidence>
<gene>
    <name evidence="2" type="ORF">EXIGLDRAFT_776117</name>
</gene>
<sequence>MTTLATLPLDVLARILALAADYNTLHAAALSCKNIYGAYAAYPTGIPKSVAFNLIPGAALAPALRAIRVGNELESISLTSDKAEDIMDKHDEARVFDTPLTLAECAALQSRTLVASRIEALYSRRFKDRTSESSSRLLAGESEVFQKALHRIWLFTHVIRHCYVDYCDEVADFEWREDLFYANLSSQDLWEIETIRRWLYVECEDLEAVVEPDCVPIIVQVGPEGFIKIFNEEPYELDEAIGDVDQPIEFEWEEDILAVLEARKIDLPEDESAPKGLNPILQVVFGKDDMCASCSSKTGLALLNQTNWEYTRWLRSLYQFQYLPPNLVHNNHERRALETYFRYPLQDVSIPTPTANTGSPISTLRVLRELFDLPNVVTSPRLQAHMLADGFSSITPHDWLCPSCLIDFITRRLWIWWWNEKARGRVLGEPLREDCWYGYECRTQTHNSSHAQRLNHLCVNTNEERLAAKRARGAQGHGGGA</sequence>
<reference evidence="2 3" key="1">
    <citation type="journal article" date="2016" name="Mol. Biol. Evol.">
        <title>Comparative Genomics of Early-Diverging Mushroom-Forming Fungi Provides Insights into the Origins of Lignocellulose Decay Capabilities.</title>
        <authorList>
            <person name="Nagy L.G."/>
            <person name="Riley R."/>
            <person name="Tritt A."/>
            <person name="Adam C."/>
            <person name="Daum C."/>
            <person name="Floudas D."/>
            <person name="Sun H."/>
            <person name="Yadav J.S."/>
            <person name="Pangilinan J."/>
            <person name="Larsson K.H."/>
            <person name="Matsuura K."/>
            <person name="Barry K."/>
            <person name="Labutti K."/>
            <person name="Kuo R."/>
            <person name="Ohm R.A."/>
            <person name="Bhattacharya S.S."/>
            <person name="Shirouzu T."/>
            <person name="Yoshinaga Y."/>
            <person name="Martin F.M."/>
            <person name="Grigoriev I.V."/>
            <person name="Hibbett D.S."/>
        </authorList>
    </citation>
    <scope>NUCLEOTIDE SEQUENCE [LARGE SCALE GENOMIC DNA]</scope>
    <source>
        <strain evidence="2 3">HHB12029</strain>
    </source>
</reference>
<feature type="signal peptide" evidence="1">
    <location>
        <begin position="1"/>
        <end position="19"/>
    </location>
</feature>
<dbReference type="OrthoDB" id="2745518at2759"/>
<keyword evidence="1" id="KW-0732">Signal</keyword>
<dbReference type="STRING" id="1314781.A0A165DLZ4"/>
<organism evidence="2 3">
    <name type="scientific">Exidia glandulosa HHB12029</name>
    <dbReference type="NCBI Taxonomy" id="1314781"/>
    <lineage>
        <taxon>Eukaryota</taxon>
        <taxon>Fungi</taxon>
        <taxon>Dikarya</taxon>
        <taxon>Basidiomycota</taxon>
        <taxon>Agaricomycotina</taxon>
        <taxon>Agaricomycetes</taxon>
        <taxon>Auriculariales</taxon>
        <taxon>Exidiaceae</taxon>
        <taxon>Exidia</taxon>
    </lineage>
</organism>
<name>A0A165DLZ4_EXIGL</name>
<accession>A0A165DLZ4</accession>
<feature type="chain" id="PRO_5007856668" evidence="1">
    <location>
        <begin position="20"/>
        <end position="481"/>
    </location>
</feature>
<dbReference type="InParanoid" id="A0A165DLZ4"/>
<dbReference type="AlphaFoldDB" id="A0A165DLZ4"/>
<keyword evidence="3" id="KW-1185">Reference proteome</keyword>
<protein>
    <submittedName>
        <fullName evidence="2">Uncharacterized protein</fullName>
    </submittedName>
</protein>
<evidence type="ECO:0000313" key="3">
    <source>
        <dbReference type="Proteomes" id="UP000077266"/>
    </source>
</evidence>